<accession>A0A430Q7C4</accession>
<evidence type="ECO:0000256" key="5">
    <source>
        <dbReference type="ARBA" id="ARBA00022927"/>
    </source>
</evidence>
<dbReference type="GO" id="GO:0006886">
    <property type="term" value="P:intracellular protein transport"/>
    <property type="evidence" value="ECO:0007669"/>
    <property type="project" value="InterPro"/>
</dbReference>
<reference evidence="11 12" key="1">
    <citation type="journal article" date="2019" name="PLoS Pathog.">
        <title>Genome sequence of the bovine parasite Schistosoma bovis Tanzania.</title>
        <authorList>
            <person name="Oey H."/>
            <person name="Zakrzewski M."/>
            <person name="Gobert G."/>
            <person name="Gravermann K."/>
            <person name="Stoye J."/>
            <person name="Jones M."/>
            <person name="Mcmanus D."/>
            <person name="Krause L."/>
        </authorList>
    </citation>
    <scope>NUCLEOTIDE SEQUENCE [LARGE SCALE GENOMIC DNA]</scope>
    <source>
        <strain evidence="11 12">TAN1997</strain>
    </source>
</reference>
<evidence type="ECO:0000256" key="8">
    <source>
        <dbReference type="ARBA" id="ARBA00031345"/>
    </source>
</evidence>
<evidence type="ECO:0000313" key="12">
    <source>
        <dbReference type="Proteomes" id="UP000290809"/>
    </source>
</evidence>
<keyword evidence="10" id="KW-1133">Transmembrane helix</keyword>
<comment type="similarity">
    <text evidence="2">Belongs to the COG7 family.</text>
</comment>
<comment type="subcellular location">
    <subcellularLocation>
        <location evidence="1">Golgi apparatus membrane</location>
        <topology evidence="1">Peripheral membrane protein</topology>
    </subcellularLocation>
</comment>
<evidence type="ECO:0000256" key="1">
    <source>
        <dbReference type="ARBA" id="ARBA00004395"/>
    </source>
</evidence>
<dbReference type="InterPro" id="IPR019335">
    <property type="entry name" value="COG7"/>
</dbReference>
<dbReference type="PANTHER" id="PTHR21443:SF0">
    <property type="entry name" value="CONSERVED OLIGOMERIC GOLGI COMPLEX SUBUNIT 7"/>
    <property type="match status" value="1"/>
</dbReference>
<feature type="region of interest" description="Disordered" evidence="9">
    <location>
        <begin position="1060"/>
        <end position="1098"/>
    </location>
</feature>
<keyword evidence="7 10" id="KW-0472">Membrane</keyword>
<keyword evidence="4" id="KW-0813">Transport</keyword>
<keyword evidence="12" id="KW-1185">Reference proteome</keyword>
<evidence type="ECO:0000313" key="11">
    <source>
        <dbReference type="EMBL" id="RTG83592.1"/>
    </source>
</evidence>
<evidence type="ECO:0000256" key="7">
    <source>
        <dbReference type="ARBA" id="ARBA00023136"/>
    </source>
</evidence>
<dbReference type="GO" id="GO:0006890">
    <property type="term" value="P:retrograde vesicle-mediated transport, Golgi to endoplasmic reticulum"/>
    <property type="evidence" value="ECO:0007669"/>
    <property type="project" value="TreeGrafter"/>
</dbReference>
<comment type="caution">
    <text evidence="11">The sequence shown here is derived from an EMBL/GenBank/DDBJ whole genome shotgun (WGS) entry which is preliminary data.</text>
</comment>
<dbReference type="Proteomes" id="UP000290809">
    <property type="component" value="Unassembled WGS sequence"/>
</dbReference>
<evidence type="ECO:0000256" key="6">
    <source>
        <dbReference type="ARBA" id="ARBA00023034"/>
    </source>
</evidence>
<evidence type="ECO:0000256" key="2">
    <source>
        <dbReference type="ARBA" id="ARBA00005831"/>
    </source>
</evidence>
<dbReference type="GO" id="GO:0000139">
    <property type="term" value="C:Golgi membrane"/>
    <property type="evidence" value="ECO:0007669"/>
    <property type="project" value="UniProtKB-SubCell"/>
</dbReference>
<feature type="compositionally biased region" description="Polar residues" evidence="9">
    <location>
        <begin position="1076"/>
        <end position="1098"/>
    </location>
</feature>
<proteinExistence type="inferred from homology"/>
<protein>
    <recommendedName>
        <fullName evidence="3">Conserved oligomeric Golgi complex subunit 7</fullName>
    </recommendedName>
    <alternativeName>
        <fullName evidence="8">Component of oligomeric Golgi complex 7</fullName>
    </alternativeName>
</protein>
<dbReference type="GO" id="GO:0007030">
    <property type="term" value="P:Golgi organization"/>
    <property type="evidence" value="ECO:0007669"/>
    <property type="project" value="TreeGrafter"/>
</dbReference>
<dbReference type="GO" id="GO:0017119">
    <property type="term" value="C:Golgi transport complex"/>
    <property type="evidence" value="ECO:0007669"/>
    <property type="project" value="InterPro"/>
</dbReference>
<dbReference type="PANTHER" id="PTHR21443">
    <property type="entry name" value="CONSERVED OLIGOMERIC GOLGI COMPLEX COMPONENT 7"/>
    <property type="match status" value="1"/>
</dbReference>
<keyword evidence="10" id="KW-0812">Transmembrane</keyword>
<dbReference type="STRING" id="6184.A0A430Q7C4"/>
<sequence>DFSRFAQPDFNHVHWINETLKSCTSDLNQLDDFSRFAQPDFNHVHWINETLKSCTSDLNQLDQKASDLVLQLQTQMKDFSRFAQPDFNHVHWINETLKSCTSDLNQLDQKASDLVLQLQTQMKDVMQTLDHTCQEAIVSIPRVLREIDALCSNIEGMSQCLASFIHLNDYDERVKQVDQYKNNLETLIAPKLIQSFDDLSLFMMSMNTLMLTNDNYNYANVDSNNNNISGNNNNRLKTTEMHYQNDHLKLTSHLIDLLCRIGRENSARKYYTTWLKEQVVGFWDRSACQTVENTTTDKSDSLTMMVVVLPVIIQKLSSYQSKIFTNKERQKLNCLPIYPDTELNSTDQLMNSPIVNNIIYFYALLICFFKGQEQVVGFWDRSACQTVENTTTDKSDSLTMMVVVLPVIIQKLSSYQSKIFTNKERQKLNCLPIYPDTELNSTDQLMNSPIVNNIIYFYALLICFFKGQEQVVGFWDRSACQTVENTTTDKSDSLTMMVVVLPVIIQKLSSYQSKIFTNKERQKLNCLPIYPDTELNSTDQLMNSPIVNNIIYFYALLICFFKGQPSLLVHLRTTSVSCGLSLFVCTLLDYLHIPRPSIKFPSNNIVSLLKYFPYMTNLPNYCLIIIVPVDQPNCNHHHHHEEQHQQKSEYLFPIELLMDFTDSLKSFKPFQTFTNSIVNYQLIGCLFRVYITNRKVCSKDITTLSRINNNNIDSNQDNVDNFKLAFIQLIQVFIHPFIKLPELFSNYINKQFDYKRNELNITVGNNNPSDVLDKLNKDVVIQSISLFYDTIHLCFEETGAIGIPYILDIIQYCVFLLYHVDMKCFVKFRQQSFFYFLRIGELASQSDIFVEYVMSKCSDWLSSVLNSTDNILTKDRTNTDFITDDDQININEDKNLCMPTISGCVLYQLALKQSIDCQQAIQSLAHSSNLSTSFNSSVDLVNKSKSTIVKSHSNLNGVHRSSSMLCRSTIGVVREIALTPIRYYLKPVPDLNIWFTHPNNGEESQLEPYLSSMNDLNLEAQLNDQTSIPSLISTGDGLTHCFQLGDSDVIYSMISHKINDHSKHQQHQPGEEGKEQTSSTQTKATNMSTSSTRKRQLSSNFNQLKQMIMTDDNMNSTEISSVYCWLENLISVNVCDLIVNAILQIGLNKSVVNSSATASMPKTSKALKSKSDSLKENTFARDANKIDDDDDDSNDDDSVEDQLLLTKHVIQLQLEIINILSISFLWFILVSGYLFSMLHDLGVSVPSNLQILRDLINCDADQFPKLCADRPPKIVNAVANFRGF</sequence>
<feature type="compositionally biased region" description="Basic and acidic residues" evidence="9">
    <location>
        <begin position="1060"/>
        <end position="1075"/>
    </location>
</feature>
<keyword evidence="6" id="KW-0333">Golgi apparatus</keyword>
<gene>
    <name evidence="11" type="ORF">DC041_0005701</name>
</gene>
<name>A0A430Q7C4_SCHBO</name>
<evidence type="ECO:0000256" key="3">
    <source>
        <dbReference type="ARBA" id="ARBA00020984"/>
    </source>
</evidence>
<feature type="non-terminal residue" evidence="11">
    <location>
        <position position="1"/>
    </location>
</feature>
<feature type="transmembrane region" description="Helical" evidence="10">
    <location>
        <begin position="1216"/>
        <end position="1235"/>
    </location>
</feature>
<keyword evidence="5" id="KW-0653">Protein transport</keyword>
<evidence type="ECO:0000256" key="4">
    <source>
        <dbReference type="ARBA" id="ARBA00022448"/>
    </source>
</evidence>
<dbReference type="EMBL" id="QMKO01002413">
    <property type="protein sequence ID" value="RTG83592.1"/>
    <property type="molecule type" value="Genomic_DNA"/>
</dbReference>
<evidence type="ECO:0000256" key="9">
    <source>
        <dbReference type="SAM" id="MobiDB-lite"/>
    </source>
</evidence>
<organism evidence="11 12">
    <name type="scientific">Schistosoma bovis</name>
    <name type="common">Blood fluke</name>
    <dbReference type="NCBI Taxonomy" id="6184"/>
    <lineage>
        <taxon>Eukaryota</taxon>
        <taxon>Metazoa</taxon>
        <taxon>Spiralia</taxon>
        <taxon>Lophotrochozoa</taxon>
        <taxon>Platyhelminthes</taxon>
        <taxon>Trematoda</taxon>
        <taxon>Digenea</taxon>
        <taxon>Strigeidida</taxon>
        <taxon>Schistosomatoidea</taxon>
        <taxon>Schistosomatidae</taxon>
        <taxon>Schistosoma</taxon>
    </lineage>
</organism>
<evidence type="ECO:0000256" key="10">
    <source>
        <dbReference type="SAM" id="Phobius"/>
    </source>
</evidence>